<evidence type="ECO:0008006" key="4">
    <source>
        <dbReference type="Google" id="ProtNLM"/>
    </source>
</evidence>
<gene>
    <name evidence="2" type="ORF">FNF29_01360</name>
</gene>
<comment type="caution">
    <text evidence="2">The sequence shown here is derived from an EMBL/GenBank/DDBJ whole genome shotgun (WGS) entry which is preliminary data.</text>
</comment>
<reference evidence="2 3" key="1">
    <citation type="submission" date="2019-07" db="EMBL/GenBank/DDBJ databases">
        <title>Genomes of Cafeteria roenbergensis.</title>
        <authorList>
            <person name="Fischer M.G."/>
            <person name="Hackl T."/>
            <person name="Roman M."/>
        </authorList>
    </citation>
    <scope>NUCLEOTIDE SEQUENCE [LARGE SCALE GENOMIC DNA]</scope>
    <source>
        <strain evidence="2 3">BVI</strain>
    </source>
</reference>
<name>A0A5A8CVR5_CAFRO</name>
<proteinExistence type="predicted"/>
<organism evidence="2 3">
    <name type="scientific">Cafeteria roenbergensis</name>
    <name type="common">Marine flagellate</name>
    <dbReference type="NCBI Taxonomy" id="33653"/>
    <lineage>
        <taxon>Eukaryota</taxon>
        <taxon>Sar</taxon>
        <taxon>Stramenopiles</taxon>
        <taxon>Bigyra</taxon>
        <taxon>Opalozoa</taxon>
        <taxon>Bicosoecida</taxon>
        <taxon>Cafeteriaceae</taxon>
        <taxon>Cafeteria</taxon>
    </lineage>
</organism>
<feature type="compositionally biased region" description="Low complexity" evidence="1">
    <location>
        <begin position="248"/>
        <end position="263"/>
    </location>
</feature>
<evidence type="ECO:0000256" key="1">
    <source>
        <dbReference type="SAM" id="MobiDB-lite"/>
    </source>
</evidence>
<feature type="region of interest" description="Disordered" evidence="1">
    <location>
        <begin position="376"/>
        <end position="415"/>
    </location>
</feature>
<accession>A0A5A8CVR5</accession>
<keyword evidence="3" id="KW-1185">Reference proteome</keyword>
<dbReference type="AlphaFoldDB" id="A0A5A8CVR5"/>
<feature type="region of interest" description="Disordered" evidence="1">
    <location>
        <begin position="245"/>
        <end position="297"/>
    </location>
</feature>
<feature type="compositionally biased region" description="Low complexity" evidence="1">
    <location>
        <begin position="387"/>
        <end position="399"/>
    </location>
</feature>
<sequence>MLAEALLSPRGGARAAALHDPDGPTCSALRAFARSSCVAPVRTLDALGELLSRDGGAALASAHVLTLGRIVAYASMASGDRPERRRLLLTACNEIAARAASSPTPLAPEEASALAEAARAALRTVAFASLPGTVGAAAGSMLAAPGVEPAPRGRTALAHGLPADPGSVGALLGAALPSLLAPGDAAYASASYTLLATLAHVSDSSGRADAFAGTVLDVVGVAQLQALRADAARLVASRRQALAGGHASGTAARSPGSAASGGSPNAQRGAPPQHNNSAGTVGEGEGEGEGEGGGGGLAVSGLHASISAVLSRTAGLPPHALEHAVSDPPALIDVAFPGAGVAMEVDGPWHYEPAAAPSAADMAQAGYAQALRAAEPAGNKGRGGGRSAAAQQASAAVAGLPRPAKGSPDAGRAHVPMVRRGAGGYWTADWRLVTARHNEPTRARHMLLRRGGWSVVPVDYGEWQRRMQPGGRQAEEGCQSLLRAALASGGLGGEGSEAPSSTLWEGTPLGRR</sequence>
<dbReference type="EMBL" id="VLTN01000005">
    <property type="protein sequence ID" value="KAA0155941.1"/>
    <property type="molecule type" value="Genomic_DNA"/>
</dbReference>
<evidence type="ECO:0000313" key="2">
    <source>
        <dbReference type="EMBL" id="KAA0155941.1"/>
    </source>
</evidence>
<dbReference type="Proteomes" id="UP000323011">
    <property type="component" value="Unassembled WGS sequence"/>
</dbReference>
<evidence type="ECO:0000313" key="3">
    <source>
        <dbReference type="Proteomes" id="UP000323011"/>
    </source>
</evidence>
<feature type="region of interest" description="Disordered" evidence="1">
    <location>
        <begin position="489"/>
        <end position="512"/>
    </location>
</feature>
<protein>
    <recommendedName>
        <fullName evidence="4">RAP domain-containing protein</fullName>
    </recommendedName>
</protein>